<dbReference type="EMBL" id="KV417270">
    <property type="protein sequence ID" value="KZP00079.1"/>
    <property type="molecule type" value="Genomic_DNA"/>
</dbReference>
<evidence type="ECO:0000256" key="1">
    <source>
        <dbReference type="SAM" id="Coils"/>
    </source>
</evidence>
<keyword evidence="4" id="KW-1185">Reference proteome</keyword>
<feature type="compositionally biased region" description="Polar residues" evidence="2">
    <location>
        <begin position="249"/>
        <end position="266"/>
    </location>
</feature>
<protein>
    <submittedName>
        <fullName evidence="3">Uncharacterized protein</fullName>
    </submittedName>
</protein>
<dbReference type="AlphaFoldDB" id="A0A167QMU9"/>
<keyword evidence="1" id="KW-0175">Coiled coil</keyword>
<dbReference type="Proteomes" id="UP000076738">
    <property type="component" value="Unassembled WGS sequence"/>
</dbReference>
<organism evidence="3 4">
    <name type="scientific">Calocera viscosa (strain TUFC12733)</name>
    <dbReference type="NCBI Taxonomy" id="1330018"/>
    <lineage>
        <taxon>Eukaryota</taxon>
        <taxon>Fungi</taxon>
        <taxon>Dikarya</taxon>
        <taxon>Basidiomycota</taxon>
        <taxon>Agaricomycotina</taxon>
        <taxon>Dacrymycetes</taxon>
        <taxon>Dacrymycetales</taxon>
        <taxon>Dacrymycetaceae</taxon>
        <taxon>Calocera</taxon>
    </lineage>
</organism>
<evidence type="ECO:0000256" key="2">
    <source>
        <dbReference type="SAM" id="MobiDB-lite"/>
    </source>
</evidence>
<accession>A0A167QMU9</accession>
<feature type="region of interest" description="Disordered" evidence="2">
    <location>
        <begin position="239"/>
        <end position="319"/>
    </location>
</feature>
<feature type="region of interest" description="Disordered" evidence="2">
    <location>
        <begin position="346"/>
        <end position="367"/>
    </location>
</feature>
<feature type="compositionally biased region" description="Basic and acidic residues" evidence="2">
    <location>
        <begin position="267"/>
        <end position="302"/>
    </location>
</feature>
<sequence>MCRPDKRNTFKLRLHKLDILKRLKPLLNKRDFASLSKGQLNMEDTMKHLKLLLNNVHIMEHLKPPLNKLDKLSTKMSSVPILSAQPFLKLRKALVPSRPIGGEYSAIRKQLLTSSEAQRQEAQQARAREEEKARLFTVVVFTETGPRTFGGLLALQDNTGLTTRISEWKDPIKKWLTERLGPDFDSLEMYNAEAQRWEDYARDTIRSVRSGERILCRCGQVPDNDELLQDEIIQLSRRTEGRDVRRGNRTWTAQWDSPSRKGSISPTKEKNSRGLKEKESKSKELNAKELKPNESNAKELKKNQKKRRANSRGSESSDLLFEDVDSAGVGAQDNAAQNQSPVIVVSSDSEGGSVKVQCPPKRKSNVRTSVWPGTRTFKQVRDTYYAVERLKSDEGLTQEVAVRRVTYLEVPKATWHENCDRAFNPIDRKRWLNKLKYLKRWLNKLKYLKRLLNKLKYLKRLLNNLKCLKRLLNKLKYLKPRLNKLKLFKLLRDKGDIQ</sequence>
<evidence type="ECO:0000313" key="4">
    <source>
        <dbReference type="Proteomes" id="UP000076738"/>
    </source>
</evidence>
<name>A0A167QMU9_CALVF</name>
<evidence type="ECO:0000313" key="3">
    <source>
        <dbReference type="EMBL" id="KZP00079.1"/>
    </source>
</evidence>
<feature type="coiled-coil region" evidence="1">
    <location>
        <begin position="448"/>
        <end position="478"/>
    </location>
</feature>
<gene>
    <name evidence="3" type="ORF">CALVIDRAFT_524994</name>
</gene>
<proteinExistence type="predicted"/>
<reference evidence="3 4" key="1">
    <citation type="journal article" date="2016" name="Mol. Biol. Evol.">
        <title>Comparative Genomics of Early-Diverging Mushroom-Forming Fungi Provides Insights into the Origins of Lignocellulose Decay Capabilities.</title>
        <authorList>
            <person name="Nagy L.G."/>
            <person name="Riley R."/>
            <person name="Tritt A."/>
            <person name="Adam C."/>
            <person name="Daum C."/>
            <person name="Floudas D."/>
            <person name="Sun H."/>
            <person name="Yadav J.S."/>
            <person name="Pangilinan J."/>
            <person name="Larsson K.H."/>
            <person name="Matsuura K."/>
            <person name="Barry K."/>
            <person name="Labutti K."/>
            <person name="Kuo R."/>
            <person name="Ohm R.A."/>
            <person name="Bhattacharya S.S."/>
            <person name="Shirouzu T."/>
            <person name="Yoshinaga Y."/>
            <person name="Martin F.M."/>
            <person name="Grigoriev I.V."/>
            <person name="Hibbett D.S."/>
        </authorList>
    </citation>
    <scope>NUCLEOTIDE SEQUENCE [LARGE SCALE GENOMIC DNA]</scope>
    <source>
        <strain evidence="3 4">TUFC12733</strain>
    </source>
</reference>